<dbReference type="Pfam" id="PF02687">
    <property type="entry name" value="FtsX"/>
    <property type="match status" value="1"/>
</dbReference>
<evidence type="ECO:0000256" key="2">
    <source>
        <dbReference type="ARBA" id="ARBA00022475"/>
    </source>
</evidence>
<feature type="transmembrane region" description="Helical" evidence="6">
    <location>
        <begin position="180"/>
        <end position="203"/>
    </location>
</feature>
<accession>A0ABY8FTK2</accession>
<organism evidence="8 9">
    <name type="scientific">Altererythrobacter arenosus</name>
    <dbReference type="NCBI Taxonomy" id="3032592"/>
    <lineage>
        <taxon>Bacteria</taxon>
        <taxon>Pseudomonadati</taxon>
        <taxon>Pseudomonadota</taxon>
        <taxon>Alphaproteobacteria</taxon>
        <taxon>Sphingomonadales</taxon>
        <taxon>Erythrobacteraceae</taxon>
        <taxon>Altererythrobacter</taxon>
    </lineage>
</organism>
<dbReference type="GO" id="GO:0051301">
    <property type="term" value="P:cell division"/>
    <property type="evidence" value="ECO:0007669"/>
    <property type="project" value="UniProtKB-KW"/>
</dbReference>
<dbReference type="PANTHER" id="PTHR47755">
    <property type="entry name" value="CELL DIVISION PROTEIN FTSX"/>
    <property type="match status" value="1"/>
</dbReference>
<keyword evidence="8" id="KW-0131">Cell cycle</keyword>
<feature type="transmembrane region" description="Helical" evidence="6">
    <location>
        <begin position="280"/>
        <end position="302"/>
    </location>
</feature>
<evidence type="ECO:0000259" key="7">
    <source>
        <dbReference type="Pfam" id="PF02687"/>
    </source>
</evidence>
<keyword evidence="8" id="KW-0132">Cell division</keyword>
<evidence type="ECO:0000256" key="1">
    <source>
        <dbReference type="ARBA" id="ARBA00004651"/>
    </source>
</evidence>
<keyword evidence="4 6" id="KW-1133">Transmembrane helix</keyword>
<evidence type="ECO:0000256" key="6">
    <source>
        <dbReference type="SAM" id="Phobius"/>
    </source>
</evidence>
<sequence>MKKPPLDGRSLARGLVRFGGDRAASLMPQSRMAGPVPWVLAIMIALTVIAAAGGLALGNLAERAWGELSGAVTVQVVEANVQRRAQLTARVGEILSEDPAVQSYRVVPEDELGELLEPWLGTGSAGDAVPIPALIDVQLRRTASEAEVVRLQALLEDEVPRARVDAQSEWLKPVYSALSAMQYLALALVLLLALTSIAAVWLATRSAFSSNRGTIEIVHLLGGTDSQIARVFQRSVGFDAVLGGAAGLALGVGVVLLLGSQFEALDSGMVSGGGLHGIDWVVLAAIPLGGIILSIITARMTVLTRLRRML</sequence>
<feature type="transmembrane region" description="Helical" evidence="6">
    <location>
        <begin position="240"/>
        <end position="260"/>
    </location>
</feature>
<protein>
    <submittedName>
        <fullName evidence="8">Cell division protein</fullName>
    </submittedName>
</protein>
<evidence type="ECO:0000313" key="9">
    <source>
        <dbReference type="Proteomes" id="UP001215827"/>
    </source>
</evidence>
<dbReference type="EMBL" id="CP121106">
    <property type="protein sequence ID" value="WFL78324.1"/>
    <property type="molecule type" value="Genomic_DNA"/>
</dbReference>
<dbReference type="Proteomes" id="UP001215827">
    <property type="component" value="Chromosome"/>
</dbReference>
<feature type="transmembrane region" description="Helical" evidence="6">
    <location>
        <begin position="36"/>
        <end position="57"/>
    </location>
</feature>
<evidence type="ECO:0000256" key="3">
    <source>
        <dbReference type="ARBA" id="ARBA00022692"/>
    </source>
</evidence>
<dbReference type="RefSeq" id="WP_278017014.1">
    <property type="nucleotide sequence ID" value="NZ_CP121106.1"/>
</dbReference>
<gene>
    <name evidence="8" type="ORF">P7228_04470</name>
</gene>
<reference evidence="8 9" key="1">
    <citation type="submission" date="2023-03" db="EMBL/GenBank/DDBJ databases">
        <title>Altererythrobacter sp. CAU 1644 isolated from sand.</title>
        <authorList>
            <person name="Kim W."/>
        </authorList>
    </citation>
    <scope>NUCLEOTIDE SEQUENCE [LARGE SCALE GENOMIC DNA]</scope>
    <source>
        <strain evidence="8 9">CAU 1644</strain>
    </source>
</reference>
<feature type="domain" description="ABC3 transporter permease C-terminal" evidence="7">
    <location>
        <begin position="188"/>
        <end position="298"/>
    </location>
</feature>
<dbReference type="PANTHER" id="PTHR47755:SF1">
    <property type="entry name" value="CELL DIVISION PROTEIN FTSX"/>
    <property type="match status" value="1"/>
</dbReference>
<dbReference type="InterPro" id="IPR004513">
    <property type="entry name" value="FtsX"/>
</dbReference>
<keyword evidence="9" id="KW-1185">Reference proteome</keyword>
<evidence type="ECO:0000313" key="8">
    <source>
        <dbReference type="EMBL" id="WFL78324.1"/>
    </source>
</evidence>
<keyword evidence="5 6" id="KW-0472">Membrane</keyword>
<keyword evidence="3 6" id="KW-0812">Transmembrane</keyword>
<comment type="subcellular location">
    <subcellularLocation>
        <location evidence="1">Cell membrane</location>
        <topology evidence="1">Multi-pass membrane protein</topology>
    </subcellularLocation>
</comment>
<keyword evidence="2" id="KW-1003">Cell membrane</keyword>
<evidence type="ECO:0000256" key="4">
    <source>
        <dbReference type="ARBA" id="ARBA00022989"/>
    </source>
</evidence>
<proteinExistence type="predicted"/>
<evidence type="ECO:0000256" key="5">
    <source>
        <dbReference type="ARBA" id="ARBA00023136"/>
    </source>
</evidence>
<dbReference type="InterPro" id="IPR003838">
    <property type="entry name" value="ABC3_permease_C"/>
</dbReference>
<name>A0ABY8FTK2_9SPHN</name>